<evidence type="ECO:0008006" key="3">
    <source>
        <dbReference type="Google" id="ProtNLM"/>
    </source>
</evidence>
<proteinExistence type="predicted"/>
<dbReference type="EMBL" id="MORL01000040">
    <property type="protein sequence ID" value="OIN55712.1"/>
    <property type="molecule type" value="Genomic_DNA"/>
</dbReference>
<reference evidence="1 2" key="1">
    <citation type="submission" date="2016-10" db="EMBL/GenBank/DDBJ databases">
        <title>Arsenicibacter rosenii gen. nov., sp. nov., an efficient arsenic-methylating bacterium isolated from an arsenic-contaminated paddy soil.</title>
        <authorList>
            <person name="Huang K."/>
        </authorList>
    </citation>
    <scope>NUCLEOTIDE SEQUENCE [LARGE SCALE GENOMIC DNA]</scope>
    <source>
        <strain evidence="1 2">SM-1</strain>
    </source>
</reference>
<accession>A0A1S2VAJ4</accession>
<gene>
    <name evidence="1" type="ORF">BLX24_28540</name>
</gene>
<evidence type="ECO:0000313" key="2">
    <source>
        <dbReference type="Proteomes" id="UP000181790"/>
    </source>
</evidence>
<dbReference type="Proteomes" id="UP000181790">
    <property type="component" value="Unassembled WGS sequence"/>
</dbReference>
<evidence type="ECO:0000313" key="1">
    <source>
        <dbReference type="EMBL" id="OIN55712.1"/>
    </source>
</evidence>
<protein>
    <recommendedName>
        <fullName evidence="3">Ig-like domain-containing protein</fullName>
    </recommendedName>
</protein>
<keyword evidence="2" id="KW-1185">Reference proteome</keyword>
<name>A0A1S2VAJ4_9BACT</name>
<comment type="caution">
    <text evidence="1">The sequence shown here is derived from an EMBL/GenBank/DDBJ whole genome shotgun (WGS) entry which is preliminary data.</text>
</comment>
<sequence>MVNPAVTAAISGGLTICTAGSTTLTASDAVGGQGTGYLWSTGENTAAIVVSPMSTTAYSVTVSNGTGCWSSTGVTVSVNPAVTASVSGNLTLCAGQSTTLTASGGSAYRWSTGATGPVLSLTPTATDVYSVTVTNASGCTAVRSVEVIVNSVLTAQATQAVVSGVLGAGSCSVQITGTGIGDRFEITGPGGYVFSTVYRVGGTHPFATTVTITKPGTYTYTAWYTNPCGGVSQDRRTVIVTGTACQ</sequence>
<dbReference type="AlphaFoldDB" id="A0A1S2VAJ4"/>
<organism evidence="1 2">
    <name type="scientific">Arsenicibacter rosenii</name>
    <dbReference type="NCBI Taxonomy" id="1750698"/>
    <lineage>
        <taxon>Bacteria</taxon>
        <taxon>Pseudomonadati</taxon>
        <taxon>Bacteroidota</taxon>
        <taxon>Cytophagia</taxon>
        <taxon>Cytophagales</taxon>
        <taxon>Spirosomataceae</taxon>
        <taxon>Arsenicibacter</taxon>
    </lineage>
</organism>